<dbReference type="InterPro" id="IPR020234">
    <property type="entry name" value="Mite_allergen_group-7"/>
</dbReference>
<dbReference type="OrthoDB" id="6419576at2759"/>
<gene>
    <name evidence="2" type="ORF">CEUTPL_LOCUS10287</name>
</gene>
<protein>
    <submittedName>
        <fullName evidence="2">Uncharacterized protein</fullName>
    </submittedName>
</protein>
<feature type="chain" id="PRO_5040334578" evidence="1">
    <location>
        <begin position="18"/>
        <end position="261"/>
    </location>
</feature>
<reference evidence="2" key="1">
    <citation type="submission" date="2022-01" db="EMBL/GenBank/DDBJ databases">
        <authorList>
            <person name="King R."/>
        </authorList>
    </citation>
    <scope>NUCLEOTIDE SEQUENCE</scope>
</reference>
<dbReference type="EMBL" id="OU892282">
    <property type="protein sequence ID" value="CAG9769813.1"/>
    <property type="molecule type" value="Genomic_DNA"/>
</dbReference>
<dbReference type="AlphaFoldDB" id="A0A9N9QL27"/>
<proteinExistence type="predicted"/>
<name>A0A9N9QL27_9CUCU</name>
<evidence type="ECO:0000256" key="1">
    <source>
        <dbReference type="SAM" id="SignalP"/>
    </source>
</evidence>
<accession>A0A9N9QL27</accession>
<dbReference type="Gene3D" id="3.15.10.50">
    <property type="match status" value="1"/>
</dbReference>
<dbReference type="Proteomes" id="UP001152799">
    <property type="component" value="Chromosome 6"/>
</dbReference>
<sequence length="261" mass="29128">MKLVILCLVSLFSIAWGERPINDLVENNTQFKHLNVKLTDIVNEDNLESFLEALKKFVQDGDVSGIFNLKMNPTIDEAIDKLRAYFISCGFDPLELDDQKLQLLGIIGSIKLTSGWLQDISTISRNDDVIVSYNSATKKVAFTLPLKFNVLLFTYKYVTRVTLLKIKGDVLGKIQDVVMNLNLIFDGSTGKFVLKSVSMKDSGKITVKFSGHSLVDWITNAMTSVITEVLHPLLISMLQSGAMSVGNDITDAVNEYIKNHF</sequence>
<dbReference type="Pfam" id="PF16984">
    <property type="entry name" value="Grp7_allergen"/>
    <property type="match status" value="1"/>
</dbReference>
<organism evidence="2 3">
    <name type="scientific">Ceutorhynchus assimilis</name>
    <name type="common">cabbage seed weevil</name>
    <dbReference type="NCBI Taxonomy" id="467358"/>
    <lineage>
        <taxon>Eukaryota</taxon>
        <taxon>Metazoa</taxon>
        <taxon>Ecdysozoa</taxon>
        <taxon>Arthropoda</taxon>
        <taxon>Hexapoda</taxon>
        <taxon>Insecta</taxon>
        <taxon>Pterygota</taxon>
        <taxon>Neoptera</taxon>
        <taxon>Endopterygota</taxon>
        <taxon>Coleoptera</taxon>
        <taxon>Polyphaga</taxon>
        <taxon>Cucujiformia</taxon>
        <taxon>Curculionidae</taxon>
        <taxon>Ceutorhynchinae</taxon>
        <taxon>Ceutorhynchus</taxon>
    </lineage>
</organism>
<keyword evidence="1" id="KW-0732">Signal</keyword>
<keyword evidence="3" id="KW-1185">Reference proteome</keyword>
<dbReference type="InterPro" id="IPR038602">
    <property type="entry name" value="Mite_allergen_7_sf"/>
</dbReference>
<evidence type="ECO:0000313" key="3">
    <source>
        <dbReference type="Proteomes" id="UP001152799"/>
    </source>
</evidence>
<feature type="signal peptide" evidence="1">
    <location>
        <begin position="1"/>
        <end position="17"/>
    </location>
</feature>
<evidence type="ECO:0000313" key="2">
    <source>
        <dbReference type="EMBL" id="CAG9769813.1"/>
    </source>
</evidence>